<evidence type="ECO:0000256" key="2">
    <source>
        <dbReference type="ARBA" id="ARBA00006490"/>
    </source>
</evidence>
<evidence type="ECO:0000256" key="7">
    <source>
        <dbReference type="ARBA" id="ARBA00023004"/>
    </source>
</evidence>
<dbReference type="GO" id="GO:0031071">
    <property type="term" value="F:cysteine desulfurase activity"/>
    <property type="evidence" value="ECO:0007669"/>
    <property type="project" value="UniProtKB-EC"/>
</dbReference>
<comment type="similarity">
    <text evidence="2">Belongs to the class-V pyridoxal-phosphate-dependent aminotransferase family. NifS/IscS subfamily.</text>
</comment>
<evidence type="ECO:0000256" key="4">
    <source>
        <dbReference type="ARBA" id="ARBA00022679"/>
    </source>
</evidence>
<dbReference type="Gene3D" id="1.10.260.50">
    <property type="match status" value="1"/>
</dbReference>
<sequence>MSADPVYLDHNATTPVAREVAEAVWPHLTGDFGNPSSASVQGRRARAAVDHAREQVAALVGAEPDEIVFTSGGTEANNIAIRGAARHLATRVAVTSCVEHPATAAPLAHLRDHHGWQVHELPVDDECRVVLDEIPSAAVGLGTLILAHNETGALQPVPDFAERVHRLGGLVHADAAQAVGKIPVEVDDLGVDLLSIAGHKLYGPKGVGALYVRRGTRVAPVVLGAGQEGGLRPGTENVALIVGLGVAAELAAKVLATEVERQSALRETLWDKLARAVPGLVRVSPEQGCLPNTLMVALPGRVGAHVLEAVGDVSASTGSACHAGVHSPNAALLAMGLDADTALGALRLSLGRSTRIADVESAATALARGLGG</sequence>
<dbReference type="InterPro" id="IPR015421">
    <property type="entry name" value="PyrdxlP-dep_Trfase_major"/>
</dbReference>
<keyword evidence="13" id="KW-1185">Reference proteome</keyword>
<dbReference type="EMBL" id="CP013290">
    <property type="protein sequence ID" value="APH01344.1"/>
    <property type="molecule type" value="Genomic_DNA"/>
</dbReference>
<protein>
    <recommendedName>
        <fullName evidence="3">cysteine desulfurase</fullName>
        <ecNumber evidence="3">2.8.1.7</ecNumber>
    </recommendedName>
</protein>
<dbReference type="PROSITE" id="PS00595">
    <property type="entry name" value="AA_TRANSFER_CLASS_5"/>
    <property type="match status" value="1"/>
</dbReference>
<name>A0A1L3MGI0_9MICO</name>
<dbReference type="Gene3D" id="3.40.640.10">
    <property type="entry name" value="Type I PLP-dependent aspartate aminotransferase-like (Major domain)"/>
    <property type="match status" value="1"/>
</dbReference>
<reference evidence="12 13" key="1">
    <citation type="submission" date="2015-11" db="EMBL/GenBank/DDBJ databases">
        <authorList>
            <person name="Zhang Y."/>
            <person name="Guo Z."/>
        </authorList>
    </citation>
    <scope>NUCLEOTIDE SEQUENCE [LARGE SCALE GENOMIC DNA]</scope>
    <source>
        <strain evidence="12 13">YFY001</strain>
    </source>
</reference>
<dbReference type="AlphaFoldDB" id="A0A1L3MGI0"/>
<keyword evidence="4" id="KW-0808">Transferase</keyword>
<keyword evidence="6" id="KW-0663">Pyridoxal phosphate</keyword>
<evidence type="ECO:0000313" key="13">
    <source>
        <dbReference type="Proteomes" id="UP000182938"/>
    </source>
</evidence>
<comment type="cofactor">
    <cofactor evidence="1 10">
        <name>pyridoxal 5'-phosphate</name>
        <dbReference type="ChEBI" id="CHEBI:597326"/>
    </cofactor>
</comment>
<evidence type="ECO:0000256" key="8">
    <source>
        <dbReference type="ARBA" id="ARBA00023014"/>
    </source>
</evidence>
<dbReference type="KEGG" id="jte:ASJ30_07125"/>
<dbReference type="InterPro" id="IPR015422">
    <property type="entry name" value="PyrdxlP-dep_Trfase_small"/>
</dbReference>
<dbReference type="Proteomes" id="UP000182938">
    <property type="component" value="Chromosome"/>
</dbReference>
<keyword evidence="5" id="KW-0479">Metal-binding</keyword>
<dbReference type="GO" id="GO:0046872">
    <property type="term" value="F:metal ion binding"/>
    <property type="evidence" value="ECO:0007669"/>
    <property type="project" value="UniProtKB-KW"/>
</dbReference>
<keyword evidence="7" id="KW-0408">Iron</keyword>
<dbReference type="InterPro" id="IPR015424">
    <property type="entry name" value="PyrdxlP-dep_Trfase"/>
</dbReference>
<evidence type="ECO:0000256" key="9">
    <source>
        <dbReference type="ARBA" id="ARBA00050776"/>
    </source>
</evidence>
<dbReference type="Pfam" id="PF00266">
    <property type="entry name" value="Aminotran_5"/>
    <property type="match status" value="1"/>
</dbReference>
<evidence type="ECO:0000256" key="3">
    <source>
        <dbReference type="ARBA" id="ARBA00012239"/>
    </source>
</evidence>
<evidence type="ECO:0000256" key="6">
    <source>
        <dbReference type="ARBA" id="ARBA00022898"/>
    </source>
</evidence>
<feature type="domain" description="Aminotransferase class V" evidence="11">
    <location>
        <begin position="6"/>
        <end position="360"/>
    </location>
</feature>
<dbReference type="PIRSF" id="PIRSF005572">
    <property type="entry name" value="NifS"/>
    <property type="match status" value="1"/>
</dbReference>
<organism evidence="12 13">
    <name type="scientific">Janibacter indicus</name>
    <dbReference type="NCBI Taxonomy" id="857417"/>
    <lineage>
        <taxon>Bacteria</taxon>
        <taxon>Bacillati</taxon>
        <taxon>Actinomycetota</taxon>
        <taxon>Actinomycetes</taxon>
        <taxon>Micrococcales</taxon>
        <taxon>Intrasporangiaceae</taxon>
        <taxon>Janibacter</taxon>
    </lineage>
</organism>
<dbReference type="SUPFAM" id="SSF53383">
    <property type="entry name" value="PLP-dependent transferases"/>
    <property type="match status" value="1"/>
</dbReference>
<dbReference type="EC" id="2.8.1.7" evidence="3"/>
<dbReference type="Gene3D" id="3.90.1150.10">
    <property type="entry name" value="Aspartate Aminotransferase, domain 1"/>
    <property type="match status" value="1"/>
</dbReference>
<comment type="catalytic activity">
    <reaction evidence="9">
        <text>(sulfur carrier)-H + L-cysteine = (sulfur carrier)-SH + L-alanine</text>
        <dbReference type="Rhea" id="RHEA:43892"/>
        <dbReference type="Rhea" id="RHEA-COMP:14737"/>
        <dbReference type="Rhea" id="RHEA-COMP:14739"/>
        <dbReference type="ChEBI" id="CHEBI:29917"/>
        <dbReference type="ChEBI" id="CHEBI:35235"/>
        <dbReference type="ChEBI" id="CHEBI:57972"/>
        <dbReference type="ChEBI" id="CHEBI:64428"/>
        <dbReference type="EC" id="2.8.1.7"/>
    </reaction>
</comment>
<gene>
    <name evidence="12" type="ORF">ASJ30_07125</name>
</gene>
<dbReference type="InterPro" id="IPR016454">
    <property type="entry name" value="Cysteine_dSase"/>
</dbReference>
<evidence type="ECO:0000259" key="11">
    <source>
        <dbReference type="Pfam" id="PF00266"/>
    </source>
</evidence>
<dbReference type="InterPro" id="IPR020578">
    <property type="entry name" value="Aminotrans_V_PyrdxlP_BS"/>
</dbReference>
<evidence type="ECO:0000313" key="12">
    <source>
        <dbReference type="EMBL" id="APH01344.1"/>
    </source>
</evidence>
<dbReference type="RefSeq" id="WP_072624495.1">
    <property type="nucleotide sequence ID" value="NZ_CP013290.1"/>
</dbReference>
<dbReference type="InterPro" id="IPR000192">
    <property type="entry name" value="Aminotrans_V_dom"/>
</dbReference>
<keyword evidence="8" id="KW-0411">Iron-sulfur</keyword>
<proteinExistence type="inferred from homology"/>
<dbReference type="PANTHER" id="PTHR11601:SF34">
    <property type="entry name" value="CYSTEINE DESULFURASE"/>
    <property type="match status" value="1"/>
</dbReference>
<dbReference type="GO" id="GO:0051536">
    <property type="term" value="F:iron-sulfur cluster binding"/>
    <property type="evidence" value="ECO:0007669"/>
    <property type="project" value="UniProtKB-KW"/>
</dbReference>
<evidence type="ECO:0000256" key="1">
    <source>
        <dbReference type="ARBA" id="ARBA00001933"/>
    </source>
</evidence>
<dbReference type="PANTHER" id="PTHR11601">
    <property type="entry name" value="CYSTEINE DESULFURYLASE FAMILY MEMBER"/>
    <property type="match status" value="1"/>
</dbReference>
<evidence type="ECO:0000256" key="10">
    <source>
        <dbReference type="RuleBase" id="RU004504"/>
    </source>
</evidence>
<accession>A0A1L3MGI0</accession>
<evidence type="ECO:0000256" key="5">
    <source>
        <dbReference type="ARBA" id="ARBA00022723"/>
    </source>
</evidence>